<evidence type="ECO:0000313" key="1">
    <source>
        <dbReference type="EMBL" id="SVD72711.1"/>
    </source>
</evidence>
<feature type="non-terminal residue" evidence="1">
    <location>
        <position position="92"/>
    </location>
</feature>
<reference evidence="1" key="1">
    <citation type="submission" date="2018-05" db="EMBL/GenBank/DDBJ databases">
        <authorList>
            <person name="Lanie J.A."/>
            <person name="Ng W.-L."/>
            <person name="Kazmierczak K.M."/>
            <person name="Andrzejewski T.M."/>
            <person name="Davidsen T.M."/>
            <person name="Wayne K.J."/>
            <person name="Tettelin H."/>
            <person name="Glass J.I."/>
            <person name="Rusch D."/>
            <person name="Podicherti R."/>
            <person name="Tsui H.-C.T."/>
            <person name="Winkler M.E."/>
        </authorList>
    </citation>
    <scope>NUCLEOTIDE SEQUENCE</scope>
</reference>
<organism evidence="1">
    <name type="scientific">marine metagenome</name>
    <dbReference type="NCBI Taxonomy" id="408172"/>
    <lineage>
        <taxon>unclassified sequences</taxon>
        <taxon>metagenomes</taxon>
        <taxon>ecological metagenomes</taxon>
    </lineage>
</organism>
<name>A0A382XQJ5_9ZZZZ</name>
<sequence length="92" mass="10383">MKGNPMKEKVIITLSFASFIGIMWLSSTIKTTNPNPAISEENTPLPIDNYSKNHIDDIFFETVVMDEIIPESDFLVVKACSLNPIETDVFKF</sequence>
<dbReference type="EMBL" id="UINC01169264">
    <property type="protein sequence ID" value="SVD72711.1"/>
    <property type="molecule type" value="Genomic_DNA"/>
</dbReference>
<proteinExistence type="predicted"/>
<dbReference type="AlphaFoldDB" id="A0A382XQJ5"/>
<gene>
    <name evidence="1" type="ORF">METZ01_LOCUS425565</name>
</gene>
<protein>
    <submittedName>
        <fullName evidence="1">Uncharacterized protein</fullName>
    </submittedName>
</protein>
<accession>A0A382XQJ5</accession>